<evidence type="ECO:0000256" key="2">
    <source>
        <dbReference type="SAM" id="MobiDB-lite"/>
    </source>
</evidence>
<dbReference type="Pfam" id="PF00172">
    <property type="entry name" value="Zn_clus"/>
    <property type="match status" value="2"/>
</dbReference>
<keyword evidence="1" id="KW-0539">Nucleus</keyword>
<dbReference type="PANTHER" id="PTHR37534:SF24">
    <property type="entry name" value="MISCELLANEOUS ZN(II)2CYS6 TRANSCRIPTION FACTOR (EUROFUNG)-RELATED"/>
    <property type="match status" value="1"/>
</dbReference>
<dbReference type="GO" id="GO:0000981">
    <property type="term" value="F:DNA-binding transcription factor activity, RNA polymerase II-specific"/>
    <property type="evidence" value="ECO:0007669"/>
    <property type="project" value="InterPro"/>
</dbReference>
<feature type="domain" description="Zn(2)-C6 fungal-type" evidence="3">
    <location>
        <begin position="331"/>
        <end position="361"/>
    </location>
</feature>
<evidence type="ECO:0000313" key="4">
    <source>
        <dbReference type="EMBL" id="KAF2248246.1"/>
    </source>
</evidence>
<gene>
    <name evidence="4" type="ORF">BU26DRAFT_428262</name>
</gene>
<dbReference type="GO" id="GO:0008270">
    <property type="term" value="F:zinc ion binding"/>
    <property type="evidence" value="ECO:0007669"/>
    <property type="project" value="InterPro"/>
</dbReference>
<accession>A0A6A6ICU8</accession>
<dbReference type="GO" id="GO:0005634">
    <property type="term" value="C:nucleus"/>
    <property type="evidence" value="ECO:0007669"/>
    <property type="project" value="TreeGrafter"/>
</dbReference>
<dbReference type="InterPro" id="IPR001138">
    <property type="entry name" value="Zn2Cys6_DnaBD"/>
</dbReference>
<dbReference type="RefSeq" id="XP_033683250.1">
    <property type="nucleotide sequence ID" value="XM_033823774.1"/>
</dbReference>
<evidence type="ECO:0000313" key="5">
    <source>
        <dbReference type="Proteomes" id="UP000800094"/>
    </source>
</evidence>
<reference evidence="4" key="1">
    <citation type="journal article" date="2020" name="Stud. Mycol.">
        <title>101 Dothideomycetes genomes: a test case for predicting lifestyles and emergence of pathogens.</title>
        <authorList>
            <person name="Haridas S."/>
            <person name="Albert R."/>
            <person name="Binder M."/>
            <person name="Bloem J."/>
            <person name="Labutti K."/>
            <person name="Salamov A."/>
            <person name="Andreopoulos B."/>
            <person name="Baker S."/>
            <person name="Barry K."/>
            <person name="Bills G."/>
            <person name="Bluhm B."/>
            <person name="Cannon C."/>
            <person name="Castanera R."/>
            <person name="Culley D."/>
            <person name="Daum C."/>
            <person name="Ezra D."/>
            <person name="Gonzalez J."/>
            <person name="Henrissat B."/>
            <person name="Kuo A."/>
            <person name="Liang C."/>
            <person name="Lipzen A."/>
            <person name="Lutzoni F."/>
            <person name="Magnuson J."/>
            <person name="Mondo S."/>
            <person name="Nolan M."/>
            <person name="Ohm R."/>
            <person name="Pangilinan J."/>
            <person name="Park H.-J."/>
            <person name="Ramirez L."/>
            <person name="Alfaro M."/>
            <person name="Sun H."/>
            <person name="Tritt A."/>
            <person name="Yoshinaga Y."/>
            <person name="Zwiers L.-H."/>
            <person name="Turgeon B."/>
            <person name="Goodwin S."/>
            <person name="Spatafora J."/>
            <person name="Crous P."/>
            <person name="Grigoriev I."/>
        </authorList>
    </citation>
    <scope>NUCLEOTIDE SEQUENCE</scope>
    <source>
        <strain evidence="4">CBS 122368</strain>
    </source>
</reference>
<dbReference type="InterPro" id="IPR036864">
    <property type="entry name" value="Zn2-C6_fun-type_DNA-bd_sf"/>
</dbReference>
<feature type="compositionally biased region" description="Polar residues" evidence="2">
    <location>
        <begin position="224"/>
        <end position="240"/>
    </location>
</feature>
<dbReference type="AlphaFoldDB" id="A0A6A6ICU8"/>
<sequence length="407" mass="45566">MDGLEDELDLRYHRGLNPDVYYRCPSLESLDGALRNELQKSAASLIPTEIVTEFVFAAASSITVPVTQQPNLEALFQPADYPQSITVEHALCRSFESKERLKLQRAIARCFIGAIQQIDGFKYAEHQALGKDGADGSRFKYVCTDSLQNRVRKSNVKKEKEGEKVEGESRRKRKVKPDLPTYDCGGAVHIKFSTKRDAMNVIYKHNPIHRDVESRPELPALATGNDTVLQGSTNGASNSTEQRKRKRSKKDQVEVDSEFNDPDLAMSTSPEALKTPTKKKRKKSGTSPEASRSSSAKKGKKAKQPQSPSKSRKKAPLREPTPPPAQPIKGKCLRCREKGIKCNEAKPTCNQCRRGLWTCQYEMPGAKKRSKNGCLNCRSRKRKCTEERPSCAHCLKVDDDCVYADYA</sequence>
<dbReference type="GeneID" id="54577104"/>
<name>A0A6A6ICU8_9PLEO</name>
<dbReference type="PANTHER" id="PTHR37534">
    <property type="entry name" value="TRANSCRIPTIONAL ACTIVATOR PROTEIN UGA3"/>
    <property type="match status" value="1"/>
</dbReference>
<feature type="domain" description="Zn(2)-C6 fungal-type" evidence="3">
    <location>
        <begin position="373"/>
        <end position="403"/>
    </location>
</feature>
<dbReference type="SMART" id="SM00066">
    <property type="entry name" value="GAL4"/>
    <property type="match status" value="1"/>
</dbReference>
<dbReference type="Gene3D" id="4.10.240.10">
    <property type="entry name" value="Zn(2)-C6 fungal-type DNA-binding domain"/>
    <property type="match status" value="2"/>
</dbReference>
<dbReference type="GO" id="GO:0000976">
    <property type="term" value="F:transcription cis-regulatory region binding"/>
    <property type="evidence" value="ECO:0007669"/>
    <property type="project" value="TreeGrafter"/>
</dbReference>
<dbReference type="EMBL" id="ML987196">
    <property type="protein sequence ID" value="KAF2248246.1"/>
    <property type="molecule type" value="Genomic_DNA"/>
</dbReference>
<dbReference type="GO" id="GO:0045944">
    <property type="term" value="P:positive regulation of transcription by RNA polymerase II"/>
    <property type="evidence" value="ECO:0007669"/>
    <property type="project" value="TreeGrafter"/>
</dbReference>
<dbReference type="SUPFAM" id="SSF57701">
    <property type="entry name" value="Zn2/Cys6 DNA-binding domain"/>
    <property type="match status" value="2"/>
</dbReference>
<organism evidence="4 5">
    <name type="scientific">Trematosphaeria pertusa</name>
    <dbReference type="NCBI Taxonomy" id="390896"/>
    <lineage>
        <taxon>Eukaryota</taxon>
        <taxon>Fungi</taxon>
        <taxon>Dikarya</taxon>
        <taxon>Ascomycota</taxon>
        <taxon>Pezizomycotina</taxon>
        <taxon>Dothideomycetes</taxon>
        <taxon>Pleosporomycetidae</taxon>
        <taxon>Pleosporales</taxon>
        <taxon>Massarineae</taxon>
        <taxon>Trematosphaeriaceae</taxon>
        <taxon>Trematosphaeria</taxon>
    </lineage>
</organism>
<protein>
    <recommendedName>
        <fullName evidence="3">Zn(2)-C6 fungal-type domain-containing protein</fullName>
    </recommendedName>
</protein>
<keyword evidence="5" id="KW-1185">Reference proteome</keyword>
<evidence type="ECO:0000259" key="3">
    <source>
        <dbReference type="PROSITE" id="PS50048"/>
    </source>
</evidence>
<dbReference type="PROSITE" id="PS00463">
    <property type="entry name" value="ZN2_CY6_FUNGAL_1"/>
    <property type="match status" value="1"/>
</dbReference>
<proteinExistence type="predicted"/>
<dbReference type="CDD" id="cd00067">
    <property type="entry name" value="GAL4"/>
    <property type="match status" value="2"/>
</dbReference>
<feature type="compositionally biased region" description="Basic and acidic residues" evidence="2">
    <location>
        <begin position="156"/>
        <end position="169"/>
    </location>
</feature>
<feature type="region of interest" description="Disordered" evidence="2">
    <location>
        <begin position="223"/>
        <end position="330"/>
    </location>
</feature>
<dbReference type="PROSITE" id="PS50048">
    <property type="entry name" value="ZN2_CY6_FUNGAL_2"/>
    <property type="match status" value="2"/>
</dbReference>
<dbReference type="OrthoDB" id="3251668at2759"/>
<feature type="region of interest" description="Disordered" evidence="2">
    <location>
        <begin position="153"/>
        <end position="180"/>
    </location>
</feature>
<evidence type="ECO:0000256" key="1">
    <source>
        <dbReference type="ARBA" id="ARBA00023242"/>
    </source>
</evidence>
<dbReference type="Proteomes" id="UP000800094">
    <property type="component" value="Unassembled WGS sequence"/>
</dbReference>